<dbReference type="Pfam" id="PF00270">
    <property type="entry name" value="DEAD"/>
    <property type="match status" value="1"/>
</dbReference>
<dbReference type="Proteomes" id="UP000077469">
    <property type="component" value="Chromosome"/>
</dbReference>
<dbReference type="Pfam" id="PF17915">
    <property type="entry name" value="zf_Rg"/>
    <property type="match status" value="1"/>
</dbReference>
<dbReference type="GO" id="GO:0005737">
    <property type="term" value="C:cytoplasm"/>
    <property type="evidence" value="ECO:0007669"/>
    <property type="project" value="UniProtKB-SubCell"/>
</dbReference>
<feature type="domain" description="Topo IA-type catalytic" evidence="19">
    <location>
        <begin position="717"/>
        <end position="1110"/>
    </location>
</feature>
<evidence type="ECO:0000256" key="11">
    <source>
        <dbReference type="ARBA" id="ARBA00023235"/>
    </source>
</evidence>
<evidence type="ECO:0000256" key="12">
    <source>
        <dbReference type="ARBA" id="ARBA00043976"/>
    </source>
</evidence>
<dbReference type="InterPro" id="IPR014001">
    <property type="entry name" value="Helicase_ATP-bd"/>
</dbReference>
<name>A0A0X1KS31_9THEM</name>
<dbReference type="SMART" id="SM00437">
    <property type="entry name" value="TOP1Ac"/>
    <property type="match status" value="1"/>
</dbReference>
<keyword evidence="7 15" id="KW-0862">Zinc</keyword>
<keyword evidence="6 14" id="KW-0863">Zinc-finger</keyword>
<evidence type="ECO:0000256" key="13">
    <source>
        <dbReference type="ARBA" id="ARBA00049360"/>
    </source>
</evidence>
<dbReference type="Gene3D" id="3.40.50.140">
    <property type="match status" value="1"/>
</dbReference>
<evidence type="ECO:0000313" key="21">
    <source>
        <dbReference type="Proteomes" id="UP000077469"/>
    </source>
</evidence>
<evidence type="ECO:0000259" key="18">
    <source>
        <dbReference type="PROSITE" id="PS52036"/>
    </source>
</evidence>
<evidence type="ECO:0000256" key="6">
    <source>
        <dbReference type="ARBA" id="ARBA00022771"/>
    </source>
</evidence>
<keyword evidence="9 15" id="KW-0799">Topoisomerase</keyword>
<feature type="domain" description="Toprim" evidence="16">
    <location>
        <begin position="547"/>
        <end position="701"/>
    </location>
</feature>
<dbReference type="PATRIC" id="fig|1123384.7.peg.1606"/>
<dbReference type="Gene3D" id="1.10.290.10">
    <property type="entry name" value="Topoisomerase I, domain 4"/>
    <property type="match status" value="1"/>
</dbReference>
<keyword evidence="11 15" id="KW-0413">Isomerase</keyword>
<evidence type="ECO:0000313" key="20">
    <source>
        <dbReference type="EMBL" id="AJC74126.1"/>
    </source>
</evidence>
<dbReference type="RefSeq" id="WP_031505016.1">
    <property type="nucleotide sequence ID" value="NC_022795.1"/>
</dbReference>
<evidence type="ECO:0000256" key="7">
    <source>
        <dbReference type="ARBA" id="ARBA00022833"/>
    </source>
</evidence>
<dbReference type="InterPro" id="IPR003601">
    <property type="entry name" value="Topo_IA_2"/>
</dbReference>
<dbReference type="SMART" id="SM00493">
    <property type="entry name" value="TOPRIM"/>
    <property type="match status" value="1"/>
</dbReference>
<comment type="similarity">
    <text evidence="12">In the N-terminal section; belongs to the DEAD box helicase family. DDVD subfamily.</text>
</comment>
<organism evidence="20 21">
    <name type="scientific">Pseudothermotoga hypogea DSM 11164 = NBRC 106472</name>
    <dbReference type="NCBI Taxonomy" id="1123384"/>
    <lineage>
        <taxon>Bacteria</taxon>
        <taxon>Thermotogati</taxon>
        <taxon>Thermotogota</taxon>
        <taxon>Thermotogae</taxon>
        <taxon>Thermotogales</taxon>
        <taxon>Thermotogaceae</taxon>
        <taxon>Pseudothermotoga</taxon>
    </lineage>
</organism>
<dbReference type="PANTHER" id="PTHR43505">
    <property type="entry name" value="REVERSE GYRASE"/>
    <property type="match status" value="1"/>
</dbReference>
<keyword evidence="10 15" id="KW-0238">DNA-binding</keyword>
<keyword evidence="5 15" id="KW-0547">Nucleotide-binding</keyword>
<comment type="catalytic activity">
    <reaction evidence="13 15">
        <text>ATP + H2O = ADP + phosphate + H(+)</text>
        <dbReference type="Rhea" id="RHEA:13065"/>
        <dbReference type="ChEBI" id="CHEBI:15377"/>
        <dbReference type="ChEBI" id="CHEBI:15378"/>
        <dbReference type="ChEBI" id="CHEBI:30616"/>
        <dbReference type="ChEBI" id="CHEBI:43474"/>
        <dbReference type="ChEBI" id="CHEBI:456216"/>
    </reaction>
</comment>
<dbReference type="InterPro" id="IPR011545">
    <property type="entry name" value="DEAD/DEAH_box_helicase_dom"/>
</dbReference>
<evidence type="ECO:0000259" key="19">
    <source>
        <dbReference type="PROSITE" id="PS52039"/>
    </source>
</evidence>
<dbReference type="CDD" id="cd00186">
    <property type="entry name" value="TOP1Ac"/>
    <property type="match status" value="1"/>
</dbReference>
<dbReference type="SUPFAM" id="SSF56712">
    <property type="entry name" value="Prokaryotic type I DNA topoisomerase"/>
    <property type="match status" value="1"/>
</dbReference>
<dbReference type="InterPro" id="IPR023405">
    <property type="entry name" value="Topo_IA_core_domain"/>
</dbReference>
<dbReference type="CDD" id="cd17924">
    <property type="entry name" value="DDXDc_reverse_gyrase"/>
    <property type="match status" value="1"/>
</dbReference>
<dbReference type="InterPro" id="IPR013497">
    <property type="entry name" value="Topo_IA_cen"/>
</dbReference>
<keyword evidence="4 15" id="KW-0479">Metal-binding</keyword>
<evidence type="ECO:0000256" key="15">
    <source>
        <dbReference type="RuleBase" id="RU004026"/>
    </source>
</evidence>
<evidence type="ECO:0000256" key="9">
    <source>
        <dbReference type="ARBA" id="ARBA00023029"/>
    </source>
</evidence>
<dbReference type="Gene3D" id="2.60.510.20">
    <property type="match status" value="1"/>
</dbReference>
<sequence length="1110" mass="127704">MIFAVFESLCPNCGGRIDAERLEKGLVCERCLPEPKEGDLCELLEKRQFYESVCELMEKERRFAEFFHLGVGNPPWSLQRHWAKRIFQGQSFAIVAPTGVGKTTFGAAMACFLEGKAYILVPTRVLVKQVKQRCESLSNKRVIAYTGRESEKERIRKGDFDVLITTNMFLSRNFDALEDKRFDFIFVDDTDSLLKSGKNVDKVLRLLGFTQRQIDLAVRNQLQEEPKPKGILVVSSATLRPKTNRAVLFKELLGFDVSPVRISLRNVLDTYLHVGNEEEALERLVEWIRKLGDGGFIYISSRFGKEGVDKIVSWLRKHKIEAVSYEEFDPGEFRKKKFKVAVGISMPNNVLVRGLDLPDVVRYAIFLNVPHVSFPMRFENENVQRALLVALRNLVQDERIEKYLSWIISKRRRTIDQSQEIAKFLSEQLSKEEILEKLKSSNDVLIEENDSDLFISLADAATYVQASGRTSRMFAGGVSRGISLVIFWNEKLFNNLKKRLRLFFDEIDFVHAEDVDWQQELERVDEDRNKIVKLFSAKMPTQISVKSSLVIVESPNKARTIARFFGTPQMRFVDDVLVWETTTGDRLIAITASLGHVFDLVENEGLYGILEQGDHYVPIYASIKVCEECREQTTNQTCSKKHAKIQDKLKLISAFRKLAVQFDEILIATDPDAEGEKIAYDLTLALRPFNGNIRRAEFHEVTKNAFTRAIDVTRTVDENLVKAQIARRILDRWVGFELSSRLWRAFKRYDLSAGRVQTPVLGWVIERTELVKQRKALVKLLVRDEVQNSVWLSFEMDNPLAAKKLVSELAGKKLSIVGQFEQDLQPPKPYNTATILSELAGRVSSSMLMDILQELFEQGLITYHRTDSFTVSEAGIKLAEQIISEDFSRELFHPRRYPSEGAHECIRITKRLKTEELRLWIELGKVSFSNPKQSLFVYDAIYRKFLASQMKPTKVLKKKLRLELASNTFEWELVDGIIEHGFDLILPFKVQHLEGKPFVASVDIKLVPKMVPFTQGSLIKQMQERGLGRPSTYAKIVQNLLERGYIVQRGEYLFATALGRRVFLWLNEHYPNFASELLTRELEEKSDLIERGEMDHQELIRSLRLSELFS</sequence>
<keyword evidence="3" id="KW-0963">Cytoplasm</keyword>
<reference evidence="20 21" key="1">
    <citation type="submission" date="2014-01" db="EMBL/GenBank/DDBJ databases">
        <title>Genome sequencing of Thermotog hypogea.</title>
        <authorList>
            <person name="Zhang X."/>
            <person name="Alvare G."/>
            <person name="Fristensky B."/>
            <person name="Chen L."/>
            <person name="Suen T."/>
            <person name="Chen Q."/>
            <person name="Ma K."/>
        </authorList>
    </citation>
    <scope>NUCLEOTIDE SEQUENCE [LARGE SCALE GENOMIC DNA]</scope>
    <source>
        <strain evidence="20 21">DSM 11164</strain>
    </source>
</reference>
<evidence type="ECO:0000256" key="4">
    <source>
        <dbReference type="ARBA" id="ARBA00022723"/>
    </source>
</evidence>
<dbReference type="AlphaFoldDB" id="A0A0X1KS31"/>
<dbReference type="InterPro" id="IPR003602">
    <property type="entry name" value="Topo_IA_DNA-bd_dom"/>
</dbReference>
<evidence type="ECO:0000259" key="17">
    <source>
        <dbReference type="PROSITE" id="PS51192"/>
    </source>
</evidence>
<dbReference type="InterPro" id="IPR027417">
    <property type="entry name" value="P-loop_NTPase"/>
</dbReference>
<dbReference type="InterPro" id="IPR006171">
    <property type="entry name" value="TOPRIM_dom"/>
</dbReference>
<comment type="subcellular location">
    <subcellularLocation>
        <location evidence="1">Cytoplasm</location>
    </subcellularLocation>
</comment>
<evidence type="ECO:0000256" key="1">
    <source>
        <dbReference type="ARBA" id="ARBA00004496"/>
    </source>
</evidence>
<evidence type="ECO:0000256" key="2">
    <source>
        <dbReference type="ARBA" id="ARBA00011245"/>
    </source>
</evidence>
<dbReference type="Pfam" id="PF01131">
    <property type="entry name" value="Topoisom_bac"/>
    <property type="match status" value="1"/>
</dbReference>
<dbReference type="GO" id="GO:0008270">
    <property type="term" value="F:zinc ion binding"/>
    <property type="evidence" value="ECO:0007669"/>
    <property type="project" value="UniProtKB-KW"/>
</dbReference>
<evidence type="ECO:0000256" key="14">
    <source>
        <dbReference type="PROSITE-ProRule" id="PRU01380"/>
    </source>
</evidence>
<evidence type="ECO:0000256" key="8">
    <source>
        <dbReference type="ARBA" id="ARBA00022840"/>
    </source>
</evidence>
<dbReference type="InterPro" id="IPR013826">
    <property type="entry name" value="Topo_IA_cen_sub3"/>
</dbReference>
<dbReference type="Gene3D" id="3.40.50.300">
    <property type="entry name" value="P-loop containing nucleotide triphosphate hydrolases"/>
    <property type="match status" value="3"/>
</dbReference>
<dbReference type="PROSITE" id="PS51192">
    <property type="entry name" value="HELICASE_ATP_BIND_1"/>
    <property type="match status" value="1"/>
</dbReference>
<dbReference type="EMBL" id="CP007141">
    <property type="protein sequence ID" value="AJC74126.1"/>
    <property type="molecule type" value="Genomic_DNA"/>
</dbReference>
<dbReference type="SUPFAM" id="SSF52540">
    <property type="entry name" value="P-loop containing nucleoside triphosphate hydrolases"/>
    <property type="match status" value="2"/>
</dbReference>
<dbReference type="InterPro" id="IPR005736">
    <property type="entry name" value="Reverse_gyrase"/>
</dbReference>
<dbReference type="SMART" id="SM00487">
    <property type="entry name" value="DEXDc"/>
    <property type="match status" value="1"/>
</dbReference>
<dbReference type="InterPro" id="IPR040569">
    <property type="entry name" value="Znf_Rg"/>
</dbReference>
<evidence type="ECO:0000259" key="16">
    <source>
        <dbReference type="PROSITE" id="PS50880"/>
    </source>
</evidence>
<dbReference type="GO" id="GO:0006265">
    <property type="term" value="P:DNA topological change"/>
    <property type="evidence" value="ECO:0007669"/>
    <property type="project" value="InterPro"/>
</dbReference>
<comment type="function">
    <text evidence="15">Modifies the topological state of DNA by introducing positive supercoils in an ATP-dependent process, increasing the linking number in steps of +1. Binds to single-stranded DNA, transiently cleaves and then rejoins the ends, introducing a positive supercoil in the process. The scissile phosphodiester is attacked by the catalytic tyrosine of the enzyme, resulting in the formation of a DNA-(5'-phosphotyrosyl)-enzyme intermediate. Involved in rewinding DNA strands in regions of the chromosome that have opened up to allow replication, transcription, DNA repair and/or for DNA protection.</text>
</comment>
<dbReference type="STRING" id="1123384.AJ81_08015"/>
<dbReference type="SMART" id="SM00382">
    <property type="entry name" value="AAA"/>
    <property type="match status" value="1"/>
</dbReference>
<dbReference type="GO" id="GO:0003677">
    <property type="term" value="F:DNA binding"/>
    <property type="evidence" value="ECO:0007669"/>
    <property type="project" value="UniProtKB-KW"/>
</dbReference>
<dbReference type="NCBIfam" id="TIGR01054">
    <property type="entry name" value="rgy"/>
    <property type="match status" value="1"/>
</dbReference>
<keyword evidence="8 15" id="KW-0067">ATP-binding</keyword>
<dbReference type="PANTHER" id="PTHR43505:SF1">
    <property type="entry name" value="REVERSE GYRASE"/>
    <property type="match status" value="1"/>
</dbReference>
<dbReference type="CDD" id="cd18798">
    <property type="entry name" value="SF2_C_reverse_gyrase"/>
    <property type="match status" value="1"/>
</dbReference>
<comment type="subunit">
    <text evidence="2">Monomer.</text>
</comment>
<dbReference type="InterPro" id="IPR003593">
    <property type="entry name" value="AAA+_ATPase"/>
</dbReference>
<dbReference type="PRINTS" id="PR00417">
    <property type="entry name" value="PRTPISMRASEI"/>
</dbReference>
<dbReference type="PROSITE" id="PS52039">
    <property type="entry name" value="TOPO_IA_2"/>
    <property type="match status" value="1"/>
</dbReference>
<feature type="domain" description="Helicase ATP-binding" evidence="17">
    <location>
        <begin position="83"/>
        <end position="257"/>
    </location>
</feature>
<gene>
    <name evidence="20" type="ORF">AJ81_08015</name>
</gene>
<dbReference type="PaxDb" id="1123384-AJ81_08015"/>
<accession>A0A0X1KS31</accession>
<protein>
    <recommendedName>
        <fullName evidence="15">Reverse gyrase</fullName>
    </recommendedName>
</protein>
<feature type="domain" description="RG N-terminal-type" evidence="18">
    <location>
        <begin position="1"/>
        <end position="40"/>
    </location>
</feature>
<dbReference type="GO" id="GO:0005524">
    <property type="term" value="F:ATP binding"/>
    <property type="evidence" value="ECO:0007669"/>
    <property type="project" value="UniProtKB-KW"/>
</dbReference>
<dbReference type="GO" id="GO:0160097">
    <property type="term" value="F:reverse gyrase activity"/>
    <property type="evidence" value="ECO:0007669"/>
    <property type="project" value="UniProtKB-ARBA"/>
</dbReference>
<dbReference type="SMART" id="SM00436">
    <property type="entry name" value="TOP1Bc"/>
    <property type="match status" value="1"/>
</dbReference>
<dbReference type="OrthoDB" id="9804262at2"/>
<dbReference type="Gene3D" id="1.10.460.10">
    <property type="entry name" value="Topoisomerase I, domain 2"/>
    <property type="match status" value="1"/>
</dbReference>
<evidence type="ECO:0000256" key="10">
    <source>
        <dbReference type="ARBA" id="ARBA00023125"/>
    </source>
</evidence>
<dbReference type="PROSITE" id="PS52036">
    <property type="entry name" value="ZF_RG_N"/>
    <property type="match status" value="1"/>
</dbReference>
<keyword evidence="21" id="KW-1185">Reference proteome</keyword>
<dbReference type="InterPro" id="IPR013824">
    <property type="entry name" value="Topo_IA_cen_sub1"/>
</dbReference>
<evidence type="ECO:0000256" key="5">
    <source>
        <dbReference type="ARBA" id="ARBA00022741"/>
    </source>
</evidence>
<evidence type="ECO:0000256" key="3">
    <source>
        <dbReference type="ARBA" id="ARBA00022490"/>
    </source>
</evidence>
<dbReference type="PROSITE" id="PS50880">
    <property type="entry name" value="TOPRIM"/>
    <property type="match status" value="1"/>
</dbReference>
<dbReference type="KEGG" id="phy:AJ81_08015"/>
<proteinExistence type="inferred from homology"/>
<dbReference type="Pfam" id="PF01751">
    <property type="entry name" value="Toprim"/>
    <property type="match status" value="1"/>
</dbReference>